<accession>A0ABN8Q3Y7</accession>
<protein>
    <submittedName>
        <fullName evidence="6">Uncharacterized protein</fullName>
    </submittedName>
</protein>
<feature type="domain" description="Transferrin receptor-like dimerisation" evidence="4">
    <location>
        <begin position="647"/>
        <end position="754"/>
    </location>
</feature>
<feature type="transmembrane region" description="Helical" evidence="3">
    <location>
        <begin position="50"/>
        <end position="72"/>
    </location>
</feature>
<evidence type="ECO:0000313" key="6">
    <source>
        <dbReference type="EMBL" id="CAH3154471.1"/>
    </source>
</evidence>
<dbReference type="Pfam" id="PF04389">
    <property type="entry name" value="Peptidase_M28"/>
    <property type="match status" value="2"/>
</dbReference>
<name>A0ABN8Q3Y7_9CNID</name>
<keyword evidence="3" id="KW-0472">Membrane</keyword>
<dbReference type="InterPro" id="IPR036757">
    <property type="entry name" value="TFR-like_dimer_dom_sf"/>
</dbReference>
<reference evidence="6 7" key="1">
    <citation type="submission" date="2022-05" db="EMBL/GenBank/DDBJ databases">
        <authorList>
            <consortium name="Genoscope - CEA"/>
            <person name="William W."/>
        </authorList>
    </citation>
    <scope>NUCLEOTIDE SEQUENCE [LARGE SCALE GENOMIC DNA]</scope>
</reference>
<dbReference type="InterPro" id="IPR039373">
    <property type="entry name" value="Peptidase_M28B"/>
</dbReference>
<feature type="domain" description="Peptidase M28" evidence="5">
    <location>
        <begin position="384"/>
        <end position="582"/>
    </location>
</feature>
<dbReference type="Gene3D" id="3.40.630.10">
    <property type="entry name" value="Zn peptidases"/>
    <property type="match status" value="2"/>
</dbReference>
<feature type="region of interest" description="Disordered" evidence="2">
    <location>
        <begin position="1"/>
        <end position="21"/>
    </location>
</feature>
<organism evidence="6 7">
    <name type="scientific">Porites lobata</name>
    <dbReference type="NCBI Taxonomy" id="104759"/>
    <lineage>
        <taxon>Eukaryota</taxon>
        <taxon>Metazoa</taxon>
        <taxon>Cnidaria</taxon>
        <taxon>Anthozoa</taxon>
        <taxon>Hexacorallia</taxon>
        <taxon>Scleractinia</taxon>
        <taxon>Fungiina</taxon>
        <taxon>Poritidae</taxon>
        <taxon>Porites</taxon>
    </lineage>
</organism>
<evidence type="ECO:0000313" key="7">
    <source>
        <dbReference type="Proteomes" id="UP001159405"/>
    </source>
</evidence>
<dbReference type="PANTHER" id="PTHR10404">
    <property type="entry name" value="N-ACETYLATED-ALPHA-LINKED ACIDIC DIPEPTIDASE"/>
    <property type="match status" value="1"/>
</dbReference>
<dbReference type="CDD" id="cd08022">
    <property type="entry name" value="M28_PSMA_like"/>
    <property type="match status" value="1"/>
</dbReference>
<keyword evidence="3" id="KW-0812">Transmembrane</keyword>
<keyword evidence="7" id="KW-1185">Reference proteome</keyword>
<dbReference type="SUPFAM" id="SSF53187">
    <property type="entry name" value="Zn-dependent exopeptidases"/>
    <property type="match status" value="2"/>
</dbReference>
<dbReference type="Pfam" id="PF04253">
    <property type="entry name" value="TFR_dimer"/>
    <property type="match status" value="1"/>
</dbReference>
<keyword evidence="3" id="KW-1133">Transmembrane helix</keyword>
<feature type="compositionally biased region" description="Polar residues" evidence="2">
    <location>
        <begin position="1"/>
        <end position="17"/>
    </location>
</feature>
<dbReference type="Gene3D" id="3.50.30.30">
    <property type="match status" value="2"/>
</dbReference>
<dbReference type="PANTHER" id="PTHR10404:SF78">
    <property type="entry name" value="N-ACETYLATED ALPHA-LINKED ACIDIC DIPEPTIDASE 2"/>
    <property type="match status" value="1"/>
</dbReference>
<dbReference type="InterPro" id="IPR007365">
    <property type="entry name" value="TFR-like_dimer_dom"/>
</dbReference>
<proteinExistence type="inferred from homology"/>
<dbReference type="SUPFAM" id="SSF52025">
    <property type="entry name" value="PA domain"/>
    <property type="match status" value="2"/>
</dbReference>
<comment type="similarity">
    <text evidence="1">Belongs to the peptidase M28 family. M28B subfamily.</text>
</comment>
<dbReference type="Gene3D" id="1.20.930.40">
    <property type="entry name" value="Transferrin receptor-like, dimerisation domain"/>
    <property type="match status" value="2"/>
</dbReference>
<dbReference type="SUPFAM" id="SSF47672">
    <property type="entry name" value="Transferrin receptor-like dimerisation domain"/>
    <property type="match status" value="2"/>
</dbReference>
<evidence type="ECO:0000259" key="4">
    <source>
        <dbReference type="Pfam" id="PF04253"/>
    </source>
</evidence>
<evidence type="ECO:0000256" key="3">
    <source>
        <dbReference type="SAM" id="Phobius"/>
    </source>
</evidence>
<sequence>MSVSMIQLTEESPSEATDSFCDAQVPPSLNDEETAYKKTCGCIKSPRKRLILLVVVTATLAAALGVLLGYFLPQLLKDSCNNKLSSAPGDVDDNFTNEVNTKELKENLRFFSSKPHVGGSQRQKELADHIASKWRQYGFDEVEMPEYQVLLSLPQEDQPNTVEVVTNGLVDYTITGRIEVVNSQGTSKSSFPYFPFIAYAPSGVAEGELVFCNQGSEYDFQTLDRMKISVKNRIVLIRGYYTPVTAAERRGAIGALLYVDPALVAPEGHESQETYPNKAWMSKDAVFSKALYAHFGDPLTPYFPSIPGMYRRPKNQSGFPTIPVQPISYEDALNLLSRLKGHEVPPSWRGDLKVTYRFGPGFTNANTIVRLRVNNKLIVKSIINVIGTINGREEPDRYVLVGNHRDAEFFGAVDASSGSAVLMEISRILGKLKNQGWRPRRTVKLCSWGAEEFGLIGSVEWVQENAKLLSKRAVVYLNTDVAVGGDYVVVAQTCPVMEKAVFRRAKKVTDPNKKSVYDTMVSRMPSSVDHPDEPAPVPFLYFSDYLSFYMILGIPSVDFSYFDGFKDSYRLYPVYHTQEDSFLWMTTFADPKFEYHATMTKLVGGMLLDFSEAYVLPLDVVRFSRALNRTFEYLEKTSDFGNISTYFVRRAIDEFVNASEFFQDSKDKLTGKESALILRAVNDQLVQVEKAFISPLLKSGDPIYRHIFSRNSIYRSFPGVRRALTNARTTRDFSEVHRQLSLVQEAILSAADIIKPIQLRKMELTSSKLRLASSVSSQETIFKSSSRCGTCGKRHFVILLVVFLGLVAVAAGGFLIGYFVIGNKAKANRECAGGETNRTGNQSETEKLTVGEVFSKFEKEVDTDQLRENLRIFSSEIHLAGSERSRQMADMLAQDWQQYGFDEVEMPAYKVLLSYPEKDKPNMISVVDSNGTVVKNFTEQLKVSSGPGARNTSLFAPYTAYSMNGTAEGKLVYINRGTGKDFEELEKHNITVNGSILIGRNGLNFYLTAFLAEKKGAKGMLMYLDPNEYAREGFGENSTYPHTPWLDPDAVVLAGISHKLGDPLTDGLPSLDGIYRKSVRETLSFIPRILLQPISYGTARSLLEQTGEDSILPDWFKDLNATFNFDQSNQQRRNRTIKLSIHNTLKQTTIYNVIGTITGREEPDRYVFLGNHRDSWVYGAADATTGMSVLKETGRVLGRLVKEGGWRPRRTIKLCSFGGEEFGLIGSVEWMDENSLIFKDRGVAYLNTDVPVQGKYSLLAQTDPLLADLIYKWTKKVKVPGDDENYESMFDVMLKRGPTPLVPGEPQVPPFKFMSDYIPFYFMAGIPSADFSYFYNYSTSSGWQLYPSYHTQEDTFYWIEKFADPKFEIHRAMTLLMGGMLIDLADSQLIPLNVSRLKNSLHEAYDKLIKIQTAVMNKTLVQEGVAAVNRSLVEFSRQCDLFARALSEAKSSENVHSLTLRLLNNQLNQLGKAFIHPRMKSMYSVVFQHVAHSGNFAGVDSTAKKKTNDTAEVEEQLSIVSLAISTAAKVLKPTKIRPL</sequence>
<gene>
    <name evidence="6" type="ORF">PLOB_00050037</name>
</gene>
<dbReference type="InterPro" id="IPR007484">
    <property type="entry name" value="Peptidase_M28"/>
</dbReference>
<evidence type="ECO:0000256" key="1">
    <source>
        <dbReference type="ARBA" id="ARBA00005634"/>
    </source>
</evidence>
<feature type="transmembrane region" description="Helical" evidence="3">
    <location>
        <begin position="796"/>
        <end position="821"/>
    </location>
</feature>
<evidence type="ECO:0000259" key="5">
    <source>
        <dbReference type="Pfam" id="PF04389"/>
    </source>
</evidence>
<comment type="caution">
    <text evidence="6">The sequence shown here is derived from an EMBL/GenBank/DDBJ whole genome shotgun (WGS) entry which is preliminary data.</text>
</comment>
<evidence type="ECO:0000256" key="2">
    <source>
        <dbReference type="SAM" id="MobiDB-lite"/>
    </source>
</evidence>
<feature type="domain" description="Peptidase M28" evidence="5">
    <location>
        <begin position="1152"/>
        <end position="1359"/>
    </location>
</feature>
<dbReference type="Proteomes" id="UP001159405">
    <property type="component" value="Unassembled WGS sequence"/>
</dbReference>
<dbReference type="InterPro" id="IPR046450">
    <property type="entry name" value="PA_dom_sf"/>
</dbReference>
<dbReference type="EMBL" id="CALNXK010000098">
    <property type="protein sequence ID" value="CAH3154471.1"/>
    <property type="molecule type" value="Genomic_DNA"/>
</dbReference>